<feature type="compositionally biased region" description="Polar residues" evidence="1">
    <location>
        <begin position="34"/>
        <end position="52"/>
    </location>
</feature>
<accession>A0A4Y2T744</accession>
<protein>
    <submittedName>
        <fullName evidence="2">Uncharacterized protein</fullName>
    </submittedName>
</protein>
<name>A0A4Y2T744_ARAVE</name>
<feature type="compositionally biased region" description="Low complexity" evidence="1">
    <location>
        <begin position="54"/>
        <end position="65"/>
    </location>
</feature>
<reference evidence="2 3" key="1">
    <citation type="journal article" date="2019" name="Sci. Rep.">
        <title>Orb-weaving spider Araneus ventricosus genome elucidates the spidroin gene catalogue.</title>
        <authorList>
            <person name="Kono N."/>
            <person name="Nakamura H."/>
            <person name="Ohtoshi R."/>
            <person name="Moran D.A.P."/>
            <person name="Shinohara A."/>
            <person name="Yoshida Y."/>
            <person name="Fujiwara M."/>
            <person name="Mori M."/>
            <person name="Tomita M."/>
            <person name="Arakawa K."/>
        </authorList>
    </citation>
    <scope>NUCLEOTIDE SEQUENCE [LARGE SCALE GENOMIC DNA]</scope>
</reference>
<feature type="compositionally biased region" description="Basic residues" evidence="1">
    <location>
        <begin position="78"/>
        <end position="87"/>
    </location>
</feature>
<feature type="compositionally biased region" description="Basic residues" evidence="1">
    <location>
        <begin position="15"/>
        <end position="28"/>
    </location>
</feature>
<feature type="region of interest" description="Disordered" evidence="1">
    <location>
        <begin position="1"/>
        <end position="87"/>
    </location>
</feature>
<proteinExistence type="predicted"/>
<organism evidence="2 3">
    <name type="scientific">Araneus ventricosus</name>
    <name type="common">Orbweaver spider</name>
    <name type="synonym">Epeira ventricosa</name>
    <dbReference type="NCBI Taxonomy" id="182803"/>
    <lineage>
        <taxon>Eukaryota</taxon>
        <taxon>Metazoa</taxon>
        <taxon>Ecdysozoa</taxon>
        <taxon>Arthropoda</taxon>
        <taxon>Chelicerata</taxon>
        <taxon>Arachnida</taxon>
        <taxon>Araneae</taxon>
        <taxon>Araneomorphae</taxon>
        <taxon>Entelegynae</taxon>
        <taxon>Araneoidea</taxon>
        <taxon>Araneidae</taxon>
        <taxon>Araneus</taxon>
    </lineage>
</organism>
<gene>
    <name evidence="2" type="ORF">AVEN_17274_1</name>
</gene>
<evidence type="ECO:0000313" key="2">
    <source>
        <dbReference type="EMBL" id="GBN96387.1"/>
    </source>
</evidence>
<sequence>MHFASAYRDATLNGKRPKIKPKRSKSAKGKLISHSPSRSTPKSGTSTSSRHLFSSKFSQFSDRSSCISPYGDEEVNRSRSRRPVTAHVRRRAYKTTLELRMTVIKFLFENKRTFRM</sequence>
<comment type="caution">
    <text evidence="2">The sequence shown here is derived from an EMBL/GenBank/DDBJ whole genome shotgun (WGS) entry which is preliminary data.</text>
</comment>
<keyword evidence="3" id="KW-1185">Reference proteome</keyword>
<dbReference type="Proteomes" id="UP000499080">
    <property type="component" value="Unassembled WGS sequence"/>
</dbReference>
<dbReference type="AlphaFoldDB" id="A0A4Y2T744"/>
<dbReference type="EMBL" id="BGPR01026558">
    <property type="protein sequence ID" value="GBN96387.1"/>
    <property type="molecule type" value="Genomic_DNA"/>
</dbReference>
<evidence type="ECO:0000256" key="1">
    <source>
        <dbReference type="SAM" id="MobiDB-lite"/>
    </source>
</evidence>
<evidence type="ECO:0000313" key="3">
    <source>
        <dbReference type="Proteomes" id="UP000499080"/>
    </source>
</evidence>